<evidence type="ECO:0008006" key="4">
    <source>
        <dbReference type="Google" id="ProtNLM"/>
    </source>
</evidence>
<dbReference type="InterPro" id="IPR005055">
    <property type="entry name" value="A10/PebIII"/>
</dbReference>
<evidence type="ECO:0000313" key="2">
    <source>
        <dbReference type="EMBL" id="KAF7283887.1"/>
    </source>
</evidence>
<dbReference type="PANTHER" id="PTHR11257:SF13">
    <property type="entry name" value="GEO07322P1"/>
    <property type="match status" value="1"/>
</dbReference>
<dbReference type="EMBL" id="JAACXV010000085">
    <property type="protein sequence ID" value="KAF7283887.1"/>
    <property type="molecule type" value="Genomic_DNA"/>
</dbReference>
<accession>A0A834J058</accession>
<dbReference type="Proteomes" id="UP000625711">
    <property type="component" value="Unassembled WGS sequence"/>
</dbReference>
<dbReference type="Pfam" id="PF03392">
    <property type="entry name" value="OS-D"/>
    <property type="match status" value="1"/>
</dbReference>
<proteinExistence type="predicted"/>
<keyword evidence="3" id="KW-1185">Reference proteome</keyword>
<reference evidence="2" key="1">
    <citation type="submission" date="2020-08" db="EMBL/GenBank/DDBJ databases">
        <title>Genome sequencing and assembly of the red palm weevil Rhynchophorus ferrugineus.</title>
        <authorList>
            <person name="Dias G.B."/>
            <person name="Bergman C.M."/>
            <person name="Manee M."/>
        </authorList>
    </citation>
    <scope>NUCLEOTIDE SEQUENCE</scope>
    <source>
        <strain evidence="2">AA-2017</strain>
        <tissue evidence="2">Whole larva</tissue>
    </source>
</reference>
<dbReference type="PANTHER" id="PTHR11257">
    <property type="entry name" value="CHEMOSENSORY PROTEIN-RELATED"/>
    <property type="match status" value="1"/>
</dbReference>
<evidence type="ECO:0000313" key="3">
    <source>
        <dbReference type="Proteomes" id="UP000625711"/>
    </source>
</evidence>
<protein>
    <recommendedName>
        <fullName evidence="4">Chemosensory protein</fullName>
    </recommendedName>
</protein>
<dbReference type="Gene3D" id="1.10.2080.10">
    <property type="entry name" value="Insect odorant-binding protein A10/Ejaculatory bulb-specific protein 3"/>
    <property type="match status" value="1"/>
</dbReference>
<feature type="signal peptide" evidence="1">
    <location>
        <begin position="1"/>
        <end position="19"/>
    </location>
</feature>
<feature type="chain" id="PRO_5032953334" description="Chemosensory protein" evidence="1">
    <location>
        <begin position="20"/>
        <end position="123"/>
    </location>
</feature>
<keyword evidence="1" id="KW-0732">Signal</keyword>
<comment type="caution">
    <text evidence="2">The sequence shown here is derived from an EMBL/GenBank/DDBJ whole genome shotgun (WGS) entry which is preliminary data.</text>
</comment>
<dbReference type="InterPro" id="IPR036682">
    <property type="entry name" value="OS_D_A10/PebIII_sf"/>
</dbReference>
<organism evidence="2 3">
    <name type="scientific">Rhynchophorus ferrugineus</name>
    <name type="common">Red palm weevil</name>
    <name type="synonym">Curculio ferrugineus</name>
    <dbReference type="NCBI Taxonomy" id="354439"/>
    <lineage>
        <taxon>Eukaryota</taxon>
        <taxon>Metazoa</taxon>
        <taxon>Ecdysozoa</taxon>
        <taxon>Arthropoda</taxon>
        <taxon>Hexapoda</taxon>
        <taxon>Insecta</taxon>
        <taxon>Pterygota</taxon>
        <taxon>Neoptera</taxon>
        <taxon>Endopterygota</taxon>
        <taxon>Coleoptera</taxon>
        <taxon>Polyphaga</taxon>
        <taxon>Cucujiformia</taxon>
        <taxon>Curculionidae</taxon>
        <taxon>Dryophthorinae</taxon>
        <taxon>Rhynchophorus</taxon>
    </lineage>
</organism>
<dbReference type="SUPFAM" id="SSF100910">
    <property type="entry name" value="Chemosensory protein Csp2"/>
    <property type="match status" value="1"/>
</dbReference>
<evidence type="ECO:0000256" key="1">
    <source>
        <dbReference type="SAM" id="SignalP"/>
    </source>
</evidence>
<dbReference type="AlphaFoldDB" id="A0A834J058"/>
<sequence>MNRLTFLVAIGLVLGLSQAQKYTTRFDTLDIDNILTNERILKNYIKCILDEGPCTEEGRQLRKHIPDALTTQCDKCTDAQKKFVRKGALHLIQKRPEDWQKITKKFDPEAKYGAGFQEFLKGQ</sequence>
<gene>
    <name evidence="2" type="ORF">GWI33_022719</name>
</gene>
<dbReference type="OrthoDB" id="8183954at2759"/>
<name>A0A834J058_RHYFE</name>